<dbReference type="AlphaFoldDB" id="A3U7A6"/>
<sequence>MIKLKSYSIIIYLVISFFTIEGYSQIDTTNSKVWISFKNSAHNIGFCVYHIQQEACEDHSEVKDELLKISDPESEVYYYQLDTKWAKNRLISLAKNNASKPENYFILFDVDQGSFAKLYDSTKTSNSYKMFSVFDLRDNFEIKTHRKSNSSIIFKIVSDRASSILTNTMWREFFSHRLGCLSSEIEISLIGSTSLKDYQSFKDKFMNFVEK</sequence>
<organism evidence="1 2">
    <name type="scientific">Croceibacter atlanticus (strain ATCC BAA-628 / JCM 21780 / CIP 108009 / IAM 15332 / KCTC 12090 / HTCC2559)</name>
    <dbReference type="NCBI Taxonomy" id="216432"/>
    <lineage>
        <taxon>Bacteria</taxon>
        <taxon>Pseudomonadati</taxon>
        <taxon>Bacteroidota</taxon>
        <taxon>Flavobacteriia</taxon>
        <taxon>Flavobacteriales</taxon>
        <taxon>Flavobacteriaceae</taxon>
        <taxon>Croceibacter</taxon>
    </lineage>
</organism>
<accession>A3U7A6</accession>
<evidence type="ECO:0000313" key="2">
    <source>
        <dbReference type="Proteomes" id="UP000002297"/>
    </source>
</evidence>
<name>A3U7A6_CROAH</name>
<gene>
    <name evidence="1" type="ordered locus">CA2559_05170</name>
</gene>
<keyword evidence="2" id="KW-1185">Reference proteome</keyword>
<proteinExistence type="predicted"/>
<dbReference type="EMBL" id="CP002046">
    <property type="protein sequence ID" value="EAP88123.1"/>
    <property type="molecule type" value="Genomic_DNA"/>
</dbReference>
<reference evidence="1 2" key="1">
    <citation type="journal article" date="2010" name="J. Bacteriol.">
        <title>The complete genome sequence of Croceibacter atlanticus HTCC2559T.</title>
        <authorList>
            <person name="Oh H.M."/>
            <person name="Kang I."/>
            <person name="Ferriera S."/>
            <person name="Giovannoni S.J."/>
            <person name="Cho J.C."/>
        </authorList>
    </citation>
    <scope>NUCLEOTIDE SEQUENCE [LARGE SCALE GENOMIC DNA]</scope>
    <source>
        <strain evidence="2">ATCC BAA-628 / HTCC2559 / KCTC 12090</strain>
    </source>
</reference>
<dbReference type="KEGG" id="cat:CA2559_05170"/>
<evidence type="ECO:0000313" key="1">
    <source>
        <dbReference type="EMBL" id="EAP88123.1"/>
    </source>
</evidence>
<dbReference type="HOGENOM" id="CLU_1303201_0_0_10"/>
<dbReference type="Proteomes" id="UP000002297">
    <property type="component" value="Chromosome"/>
</dbReference>
<protein>
    <submittedName>
        <fullName evidence="1">Uncharacterized protein</fullName>
    </submittedName>
</protein>
<dbReference type="eggNOG" id="ENOG50343VY">
    <property type="taxonomic scope" value="Bacteria"/>
</dbReference>